<sequence>MTNCSLRSNPRQETSKQYFSRCWERSLGGGFTHFGKKIRERTKFLEVPGRESEFSRTSGERKRRPAYGGERWNYDRHMANCGWRGVPHRLGDTHQGTDSGQPESDLALRMRTEPQQTAPLRLVRTDPSRTVTIQNGARGYVRVVHPLECVSHAIYQGNSIIFGSFSSK</sequence>
<organism evidence="2 3">
    <name type="scientific">Cucurbita moschata</name>
    <name type="common">Winter crookneck squash</name>
    <name type="synonym">Cucurbita pepo var. moschata</name>
    <dbReference type="NCBI Taxonomy" id="3662"/>
    <lineage>
        <taxon>Eukaryota</taxon>
        <taxon>Viridiplantae</taxon>
        <taxon>Streptophyta</taxon>
        <taxon>Embryophyta</taxon>
        <taxon>Tracheophyta</taxon>
        <taxon>Spermatophyta</taxon>
        <taxon>Magnoliopsida</taxon>
        <taxon>eudicotyledons</taxon>
        <taxon>Gunneridae</taxon>
        <taxon>Pentapetalae</taxon>
        <taxon>rosids</taxon>
        <taxon>fabids</taxon>
        <taxon>Cucurbitales</taxon>
        <taxon>Cucurbitaceae</taxon>
        <taxon>Cucurbiteae</taxon>
        <taxon>Cucurbita</taxon>
    </lineage>
</organism>
<reference evidence="3" key="1">
    <citation type="submission" date="2025-08" db="UniProtKB">
        <authorList>
            <consortium name="RefSeq"/>
        </authorList>
    </citation>
    <scope>IDENTIFICATION</scope>
    <source>
        <tissue evidence="3">Young leaves</tissue>
    </source>
</reference>
<gene>
    <name evidence="3" type="primary">LOC111438658</name>
</gene>
<dbReference type="AlphaFoldDB" id="A0A6J1EVZ3"/>
<evidence type="ECO:0000313" key="2">
    <source>
        <dbReference type="Proteomes" id="UP000504609"/>
    </source>
</evidence>
<dbReference type="RefSeq" id="XP_022932296.1">
    <property type="nucleotide sequence ID" value="XM_023076528.1"/>
</dbReference>
<evidence type="ECO:0000313" key="3">
    <source>
        <dbReference type="RefSeq" id="XP_022932296.1"/>
    </source>
</evidence>
<dbReference type="GeneID" id="111438658"/>
<name>A0A6J1EVZ3_CUCMO</name>
<dbReference type="Proteomes" id="UP000504609">
    <property type="component" value="Unplaced"/>
</dbReference>
<keyword evidence="2" id="KW-1185">Reference proteome</keyword>
<evidence type="ECO:0000256" key="1">
    <source>
        <dbReference type="SAM" id="MobiDB-lite"/>
    </source>
</evidence>
<feature type="region of interest" description="Disordered" evidence="1">
    <location>
        <begin position="48"/>
        <end position="69"/>
    </location>
</feature>
<proteinExistence type="predicted"/>
<protein>
    <submittedName>
        <fullName evidence="3">Uncharacterized protein LOC111438658</fullName>
    </submittedName>
</protein>
<feature type="compositionally biased region" description="Basic and acidic residues" evidence="1">
    <location>
        <begin position="48"/>
        <end position="60"/>
    </location>
</feature>
<dbReference type="KEGG" id="cmos:111438658"/>
<accession>A0A6J1EVZ3</accession>